<dbReference type="PRINTS" id="PR00344">
    <property type="entry name" value="BCTRLSENSOR"/>
</dbReference>
<dbReference type="EC" id="2.7.13.3" evidence="3"/>
<dbReference type="GO" id="GO:0004673">
    <property type="term" value="F:protein histidine kinase activity"/>
    <property type="evidence" value="ECO:0007669"/>
    <property type="project" value="UniProtKB-EC"/>
</dbReference>
<evidence type="ECO:0000256" key="12">
    <source>
        <dbReference type="SAM" id="Coils"/>
    </source>
</evidence>
<keyword evidence="7 13" id="KW-0812">Transmembrane</keyword>
<keyword evidence="8" id="KW-0418">Kinase</keyword>
<keyword evidence="4" id="KW-1003">Cell membrane</keyword>
<dbReference type="SUPFAM" id="SSF55874">
    <property type="entry name" value="ATPase domain of HSP90 chaperone/DNA topoisomerase II/histidine kinase"/>
    <property type="match status" value="1"/>
</dbReference>
<dbReference type="PROSITE" id="PS50885">
    <property type="entry name" value="HAMP"/>
    <property type="match status" value="1"/>
</dbReference>
<evidence type="ECO:0000256" key="5">
    <source>
        <dbReference type="ARBA" id="ARBA00022553"/>
    </source>
</evidence>
<evidence type="ECO:0000256" key="1">
    <source>
        <dbReference type="ARBA" id="ARBA00000085"/>
    </source>
</evidence>
<gene>
    <name evidence="15" type="ORF">SK3146_02210</name>
</gene>
<dbReference type="Pfam" id="PF02743">
    <property type="entry name" value="dCache_1"/>
    <property type="match status" value="1"/>
</dbReference>
<accession>A0ABY4RKN2</accession>
<evidence type="ECO:0000313" key="16">
    <source>
        <dbReference type="Proteomes" id="UP001057134"/>
    </source>
</evidence>
<evidence type="ECO:0000256" key="9">
    <source>
        <dbReference type="ARBA" id="ARBA00022989"/>
    </source>
</evidence>
<dbReference type="Proteomes" id="UP001057134">
    <property type="component" value="Chromosome"/>
</dbReference>
<dbReference type="PANTHER" id="PTHR34220:SF7">
    <property type="entry name" value="SENSOR HISTIDINE KINASE YPDA"/>
    <property type="match status" value="1"/>
</dbReference>
<feature type="transmembrane region" description="Helical" evidence="13">
    <location>
        <begin position="311"/>
        <end position="336"/>
    </location>
</feature>
<comment type="subcellular location">
    <subcellularLocation>
        <location evidence="2">Cell membrane</location>
        <topology evidence="2">Multi-pass membrane protein</topology>
    </subcellularLocation>
</comment>
<keyword evidence="16" id="KW-1185">Reference proteome</keyword>
<organism evidence="15 16">
    <name type="scientific">Paenibacillus konkukensis</name>
    <dbReference type="NCBI Taxonomy" id="2020716"/>
    <lineage>
        <taxon>Bacteria</taxon>
        <taxon>Bacillati</taxon>
        <taxon>Bacillota</taxon>
        <taxon>Bacilli</taxon>
        <taxon>Bacillales</taxon>
        <taxon>Paenibacillaceae</taxon>
        <taxon>Paenibacillus</taxon>
    </lineage>
</organism>
<evidence type="ECO:0000313" key="15">
    <source>
        <dbReference type="EMBL" id="UQZ83049.1"/>
    </source>
</evidence>
<evidence type="ECO:0000256" key="8">
    <source>
        <dbReference type="ARBA" id="ARBA00022777"/>
    </source>
</evidence>
<keyword evidence="9 13" id="KW-1133">Transmembrane helix</keyword>
<dbReference type="InterPro" id="IPR004358">
    <property type="entry name" value="Sig_transdc_His_kin-like_C"/>
</dbReference>
<dbReference type="InterPro" id="IPR003660">
    <property type="entry name" value="HAMP_dom"/>
</dbReference>
<evidence type="ECO:0000256" key="13">
    <source>
        <dbReference type="SAM" id="Phobius"/>
    </source>
</evidence>
<proteinExistence type="predicted"/>
<keyword evidence="10" id="KW-0902">Two-component regulatory system</keyword>
<dbReference type="SMART" id="SM00387">
    <property type="entry name" value="HATPase_c"/>
    <property type="match status" value="1"/>
</dbReference>
<evidence type="ECO:0000256" key="3">
    <source>
        <dbReference type="ARBA" id="ARBA00012438"/>
    </source>
</evidence>
<dbReference type="Pfam" id="PF02518">
    <property type="entry name" value="HATPase_c"/>
    <property type="match status" value="1"/>
</dbReference>
<feature type="domain" description="HAMP" evidence="14">
    <location>
        <begin position="333"/>
        <end position="385"/>
    </location>
</feature>
<dbReference type="PANTHER" id="PTHR34220">
    <property type="entry name" value="SENSOR HISTIDINE KINASE YPDA"/>
    <property type="match status" value="1"/>
</dbReference>
<dbReference type="EMBL" id="CP027059">
    <property type="protein sequence ID" value="UQZ83049.1"/>
    <property type="molecule type" value="Genomic_DNA"/>
</dbReference>
<feature type="coiled-coil region" evidence="12">
    <location>
        <begin position="366"/>
        <end position="405"/>
    </location>
</feature>
<dbReference type="SUPFAM" id="SSF158472">
    <property type="entry name" value="HAMP domain-like"/>
    <property type="match status" value="1"/>
</dbReference>
<keyword evidence="11 13" id="KW-0472">Membrane</keyword>
<sequence>MDQRFEWKKTIARMSLRSKIVIVFLLLITVPLVVQGTVTYLDFSNSVERTTVDYTVQIVSQINRSLDQTLKEEMQSLSLLPLYNEDVTAILESYSNPGLTGQMPTVDEQSRIFAGIAGSTSYHPEVRGIQLIANNGYIFSSMDPYLVRPFIRIDREPWYAAVQQAAGTWVMIPQHRPDYLKEAPDAEPLISVARLIREPGSRQVIGMMKIDFRLKVFQELAESYTFGQIGNLVVLNDRNELFYEQNHDGLTAPDQTLLLKTELPAQTGVWHSQAGRSSFLTIVNRSSYSGLKIISFIPEASLHQATERVRYVTLTTFAVCLLAAGGLAVLISYRLIRPIMRLKEKMHLVEIGDLRQTVPVRSADEIGQLEQGFNRMSEEIDRLVNEVYAVRLREKEAQLSQLLAQMNPHFIYNTLESINMMAIRSENYDISDMVSSLGGLLRHSIGSYDQLVSVEEELRSIGSYVSIQQVRYGERLKVVLWAEEELYPLYIPRMLLQPLVENAIYHGIDESGRPGTVWISVNRFENDLLLGVRDDGKGLTEEEIARLQRLITEPAGDEASLKGMALRSIHQRLALMFGPGYGLHIDGSPGQGASFTLTLPVIERKESHV</sequence>
<evidence type="ECO:0000256" key="11">
    <source>
        <dbReference type="ARBA" id="ARBA00023136"/>
    </source>
</evidence>
<dbReference type="RefSeq" id="WP_249865115.1">
    <property type="nucleotide sequence ID" value="NZ_CP027059.1"/>
</dbReference>
<evidence type="ECO:0000256" key="10">
    <source>
        <dbReference type="ARBA" id="ARBA00023012"/>
    </source>
</evidence>
<evidence type="ECO:0000256" key="7">
    <source>
        <dbReference type="ARBA" id="ARBA00022692"/>
    </source>
</evidence>
<evidence type="ECO:0000256" key="6">
    <source>
        <dbReference type="ARBA" id="ARBA00022679"/>
    </source>
</evidence>
<evidence type="ECO:0000256" key="2">
    <source>
        <dbReference type="ARBA" id="ARBA00004651"/>
    </source>
</evidence>
<dbReference type="InterPro" id="IPR003594">
    <property type="entry name" value="HATPase_dom"/>
</dbReference>
<dbReference type="CDD" id="cd06225">
    <property type="entry name" value="HAMP"/>
    <property type="match status" value="1"/>
</dbReference>
<keyword evidence="5" id="KW-0597">Phosphoprotein</keyword>
<dbReference type="InterPro" id="IPR036890">
    <property type="entry name" value="HATPase_C_sf"/>
</dbReference>
<keyword evidence="6 15" id="KW-0808">Transferase</keyword>
<dbReference type="Gene3D" id="3.30.565.10">
    <property type="entry name" value="Histidine kinase-like ATPase, C-terminal domain"/>
    <property type="match status" value="1"/>
</dbReference>
<reference evidence="15" key="1">
    <citation type="submission" date="2018-02" db="EMBL/GenBank/DDBJ databases">
        <authorList>
            <person name="Kim S.-K."/>
            <person name="Jung H.-I."/>
            <person name="Lee S.-W."/>
        </authorList>
    </citation>
    <scope>NUCLEOTIDE SEQUENCE</scope>
    <source>
        <strain evidence="15">SK3146</strain>
    </source>
</reference>
<protein>
    <recommendedName>
        <fullName evidence="3">histidine kinase</fullName>
        <ecNumber evidence="3">2.7.13.3</ecNumber>
    </recommendedName>
</protein>
<evidence type="ECO:0000259" key="14">
    <source>
        <dbReference type="PROSITE" id="PS50885"/>
    </source>
</evidence>
<name>A0ABY4RKN2_9BACL</name>
<dbReference type="SMART" id="SM00304">
    <property type="entry name" value="HAMP"/>
    <property type="match status" value="1"/>
</dbReference>
<comment type="catalytic activity">
    <reaction evidence="1">
        <text>ATP + protein L-histidine = ADP + protein N-phospho-L-histidine.</text>
        <dbReference type="EC" id="2.7.13.3"/>
    </reaction>
</comment>
<dbReference type="InterPro" id="IPR010559">
    <property type="entry name" value="Sig_transdc_His_kin_internal"/>
</dbReference>
<reference evidence="15" key="2">
    <citation type="journal article" date="2021" name="J Anim Sci Technol">
        <title>Complete genome sequence of Paenibacillus konkukensis sp. nov. SK3146 as a potential probiotic strain.</title>
        <authorList>
            <person name="Jung H.I."/>
            <person name="Park S."/>
            <person name="Niu K.M."/>
            <person name="Lee S.W."/>
            <person name="Kothari D."/>
            <person name="Yi K.J."/>
            <person name="Kim S.K."/>
        </authorList>
    </citation>
    <scope>NUCLEOTIDE SEQUENCE</scope>
    <source>
        <strain evidence="15">SK3146</strain>
    </source>
</reference>
<dbReference type="InterPro" id="IPR033479">
    <property type="entry name" value="dCache_1"/>
</dbReference>
<keyword evidence="12" id="KW-0175">Coiled coil</keyword>
<dbReference type="Pfam" id="PF06580">
    <property type="entry name" value="His_kinase"/>
    <property type="match status" value="1"/>
</dbReference>
<dbReference type="Gene3D" id="6.10.340.10">
    <property type="match status" value="1"/>
</dbReference>
<evidence type="ECO:0000256" key="4">
    <source>
        <dbReference type="ARBA" id="ARBA00022475"/>
    </source>
</evidence>
<dbReference type="Pfam" id="PF00672">
    <property type="entry name" value="HAMP"/>
    <property type="match status" value="1"/>
</dbReference>
<dbReference type="InterPro" id="IPR050640">
    <property type="entry name" value="Bact_2-comp_sensor_kinase"/>
</dbReference>